<dbReference type="EMBL" id="FNYO01000023">
    <property type="protein sequence ID" value="SEI85483.1"/>
    <property type="molecule type" value="Genomic_DNA"/>
</dbReference>
<feature type="region of interest" description="Disordered" evidence="5">
    <location>
        <begin position="1"/>
        <end position="27"/>
    </location>
</feature>
<keyword evidence="3 6" id="KW-1133">Transmembrane helix</keyword>
<proteinExistence type="predicted"/>
<feature type="transmembrane region" description="Helical" evidence="6">
    <location>
        <begin position="129"/>
        <end position="149"/>
    </location>
</feature>
<evidence type="ECO:0000256" key="5">
    <source>
        <dbReference type="SAM" id="MobiDB-lite"/>
    </source>
</evidence>
<comment type="subcellular location">
    <subcellularLocation>
        <location evidence="1">Membrane</location>
        <topology evidence="1">Multi-pass membrane protein</topology>
    </subcellularLocation>
</comment>
<feature type="transmembrane region" description="Helical" evidence="6">
    <location>
        <begin position="80"/>
        <end position="96"/>
    </location>
</feature>
<organism evidence="8 9">
    <name type="scientific">Azotobacter beijerinckii</name>
    <dbReference type="NCBI Taxonomy" id="170623"/>
    <lineage>
        <taxon>Bacteria</taxon>
        <taxon>Pseudomonadati</taxon>
        <taxon>Pseudomonadota</taxon>
        <taxon>Gammaproteobacteria</taxon>
        <taxon>Pseudomonadales</taxon>
        <taxon>Pseudomonadaceae</taxon>
        <taxon>Azotobacter</taxon>
    </lineage>
</organism>
<dbReference type="InterPro" id="IPR049453">
    <property type="entry name" value="Memb_transporter_dom"/>
</dbReference>
<feature type="transmembrane region" description="Helical" evidence="6">
    <location>
        <begin position="247"/>
        <end position="266"/>
    </location>
</feature>
<keyword evidence="2 6" id="KW-0812">Transmembrane</keyword>
<protein>
    <submittedName>
        <fullName evidence="8">Fusaric acid resistance protein-like</fullName>
    </submittedName>
</protein>
<feature type="transmembrane region" description="Helical" evidence="6">
    <location>
        <begin position="317"/>
        <end position="336"/>
    </location>
</feature>
<evidence type="ECO:0000313" key="8">
    <source>
        <dbReference type="EMBL" id="SEI85483.1"/>
    </source>
</evidence>
<evidence type="ECO:0000259" key="7">
    <source>
        <dbReference type="Pfam" id="PF13515"/>
    </source>
</evidence>
<reference evidence="8 9" key="1">
    <citation type="submission" date="2016-10" db="EMBL/GenBank/DDBJ databases">
        <authorList>
            <person name="de Groot N.N."/>
        </authorList>
    </citation>
    <scope>NUCLEOTIDE SEQUENCE [LARGE SCALE GENOMIC DNA]</scope>
    <source>
        <strain evidence="8 9">DSM 1041</strain>
    </source>
</reference>
<evidence type="ECO:0000256" key="1">
    <source>
        <dbReference type="ARBA" id="ARBA00004141"/>
    </source>
</evidence>
<evidence type="ECO:0000256" key="6">
    <source>
        <dbReference type="SAM" id="Phobius"/>
    </source>
</evidence>
<feature type="transmembrane region" description="Helical" evidence="6">
    <location>
        <begin position="54"/>
        <end position="74"/>
    </location>
</feature>
<keyword evidence="4 6" id="KW-0472">Membrane</keyword>
<feature type="transmembrane region" description="Helical" evidence="6">
    <location>
        <begin position="179"/>
        <end position="199"/>
    </location>
</feature>
<evidence type="ECO:0000313" key="9">
    <source>
        <dbReference type="Proteomes" id="UP000199005"/>
    </source>
</evidence>
<evidence type="ECO:0000256" key="2">
    <source>
        <dbReference type="ARBA" id="ARBA00022692"/>
    </source>
</evidence>
<dbReference type="GO" id="GO:0016020">
    <property type="term" value="C:membrane"/>
    <property type="evidence" value="ECO:0007669"/>
    <property type="project" value="UniProtKB-SubCell"/>
</dbReference>
<feature type="domain" description="Integral membrane bound transporter" evidence="7">
    <location>
        <begin position="234"/>
        <end position="360"/>
    </location>
</feature>
<dbReference type="AlphaFoldDB" id="A0A1H6TZL4"/>
<feature type="transmembrane region" description="Helical" evidence="6">
    <location>
        <begin position="103"/>
        <end position="123"/>
    </location>
</feature>
<evidence type="ECO:0000256" key="4">
    <source>
        <dbReference type="ARBA" id="ARBA00023136"/>
    </source>
</evidence>
<dbReference type="Proteomes" id="UP000199005">
    <property type="component" value="Unassembled WGS sequence"/>
</dbReference>
<dbReference type="STRING" id="170623.SAMN04244579_02230"/>
<feature type="transmembrane region" description="Helical" evidence="6">
    <location>
        <begin position="220"/>
        <end position="241"/>
    </location>
</feature>
<feature type="transmembrane region" description="Helical" evidence="6">
    <location>
        <begin position="348"/>
        <end position="370"/>
    </location>
</feature>
<sequence>MAIRRRPQRSAYLDDHDPGFSGKRGKMHGKRAELKGLLQAQWRHLVTINPSDRIWQMPFAAALATGLPLLIGAYLERMDYGLVSSLGGLVFLYLPNTPLYHRMVMLMACAFAMIGCYTLGVMSNFFPPLMVPALVFATILVTMLCRFYGVGIPGSMFFIMAASIGAYTPVEMLQVPPMVGLIGMGTLLACLIAFFYSLYSLRLQAPNPAPPLPRPSFDFVVFDSVWIGLFVGLSLAIAQLLHLENAYWVPVSCLAVIQGASLQAVWNRQLHRVLGTSVGLLVAWVLLLLPLDKWSIALTLMVLCFVIETAVVRHYGFAVVFVTPLTILLAEAATLGQDSATALIGARFVDTVLGCLVGLLGGVCLHSPRFREAVGRPMRRLVPERFGG</sequence>
<gene>
    <name evidence="8" type="ORF">SAMN04244579_02230</name>
</gene>
<name>A0A1H6TZL4_9GAMM</name>
<evidence type="ECO:0000256" key="3">
    <source>
        <dbReference type="ARBA" id="ARBA00022989"/>
    </source>
</evidence>
<dbReference type="Pfam" id="PF13515">
    <property type="entry name" value="FUSC_2"/>
    <property type="match status" value="1"/>
</dbReference>
<accession>A0A1H6TZL4</accession>